<feature type="compositionally biased region" description="Low complexity" evidence="1">
    <location>
        <begin position="220"/>
        <end position="230"/>
    </location>
</feature>
<evidence type="ECO:0000313" key="2">
    <source>
        <dbReference type="EMBL" id="OIW25077.1"/>
    </source>
</evidence>
<organism evidence="2 3">
    <name type="scientific">Coniochaeta ligniaria NRRL 30616</name>
    <dbReference type="NCBI Taxonomy" id="1408157"/>
    <lineage>
        <taxon>Eukaryota</taxon>
        <taxon>Fungi</taxon>
        <taxon>Dikarya</taxon>
        <taxon>Ascomycota</taxon>
        <taxon>Pezizomycotina</taxon>
        <taxon>Sordariomycetes</taxon>
        <taxon>Sordariomycetidae</taxon>
        <taxon>Coniochaetales</taxon>
        <taxon>Coniochaetaceae</taxon>
        <taxon>Coniochaeta</taxon>
    </lineage>
</organism>
<feature type="region of interest" description="Disordered" evidence="1">
    <location>
        <begin position="206"/>
        <end position="232"/>
    </location>
</feature>
<gene>
    <name evidence="2" type="ORF">CONLIGDRAFT_684949</name>
</gene>
<protein>
    <submittedName>
        <fullName evidence="2">Uncharacterized protein</fullName>
    </submittedName>
</protein>
<dbReference type="EMBL" id="KV875102">
    <property type="protein sequence ID" value="OIW25077.1"/>
    <property type="molecule type" value="Genomic_DNA"/>
</dbReference>
<evidence type="ECO:0000313" key="3">
    <source>
        <dbReference type="Proteomes" id="UP000182658"/>
    </source>
</evidence>
<dbReference type="Proteomes" id="UP000182658">
    <property type="component" value="Unassembled WGS sequence"/>
</dbReference>
<dbReference type="InParanoid" id="A0A1J7ICC2"/>
<keyword evidence="3" id="KW-1185">Reference proteome</keyword>
<dbReference type="AlphaFoldDB" id="A0A1J7ICC2"/>
<reference evidence="2 3" key="1">
    <citation type="submission" date="2016-10" db="EMBL/GenBank/DDBJ databases">
        <title>Draft genome sequence of Coniochaeta ligniaria NRRL30616, a lignocellulolytic fungus for bioabatement of inhibitors in plant biomass hydrolysates.</title>
        <authorList>
            <consortium name="DOE Joint Genome Institute"/>
            <person name="Jimenez D.J."/>
            <person name="Hector R.E."/>
            <person name="Riley R."/>
            <person name="Sun H."/>
            <person name="Grigoriev I.V."/>
            <person name="Van Elsas J.D."/>
            <person name="Nichols N.N."/>
        </authorList>
    </citation>
    <scope>NUCLEOTIDE SEQUENCE [LARGE SCALE GENOMIC DNA]</scope>
    <source>
        <strain evidence="2 3">NRRL 30616</strain>
    </source>
</reference>
<evidence type="ECO:0000256" key="1">
    <source>
        <dbReference type="SAM" id="MobiDB-lite"/>
    </source>
</evidence>
<proteinExistence type="predicted"/>
<feature type="compositionally biased region" description="Pro residues" evidence="1">
    <location>
        <begin position="210"/>
        <end position="219"/>
    </location>
</feature>
<sequence>MSATINAGKFVDYFDAALMNLPGNTFPVKTFYSQSTDASYLAEAYELVVYLRRTFESNVHRDVRDFPHFAKRQFPADKLDLILRGVWAREYHEMFLWFGEGVCGDAKARGKVKGLLLSRAKKRVEIGDLIQTLWEVVLEEEGHNDYEEFPTPTGRHVRGYHHHRIRGAEDTSSDYVAVKKQRVSRPAAEKKESEPEMLSFCRDRGYIPPTELPAPPRRPSIPSSSSAPSAQPFLTLIGRVGRGARAEPRGRWDRCVVAPEDNADAVFQSKAKKGFMAPPIRPPHKPNTPLRPSKSFQALGYEPLDTPGPAGRRAKSSAPSYL</sequence>
<feature type="region of interest" description="Disordered" evidence="1">
    <location>
        <begin position="272"/>
        <end position="322"/>
    </location>
</feature>
<accession>A0A1J7ICC2</accession>
<name>A0A1J7ICC2_9PEZI</name>